<sequence length="211" mass="22028">MSLVSEALRKARAQQLRQAAEGGQLPPAVAPAPPRKRALSFLLVVSLLSGLAGASLVAIFWSHGPASPKPHLAPASPLPSPQPAPAIAAAVPVPTPAPLQNPLPSSSPSPEAPPSQEAPVPNQVQLPSVPQPVPPPTAKPAISQEFAVQAKLPDRVLTLDFLVYGPTRSFARINGQEVVEGSTVAGFVVEKILEDRVILRQGQETVVLKTR</sequence>
<reference evidence="4 5" key="1">
    <citation type="submission" date="2014-04" db="EMBL/GenBank/DDBJ databases">
        <title>The Genome Sequence of Thermoanaerobaculum aquaticum MP-01, The First Cultivated Group 23 Acidobacterium.</title>
        <authorList>
            <person name="Stamps B.W."/>
            <person name="Losey N.A."/>
            <person name="Lawson P.A."/>
            <person name="Stevenson B.S."/>
        </authorList>
    </citation>
    <scope>NUCLEOTIDE SEQUENCE [LARGE SCALE GENOMIC DNA]</scope>
    <source>
        <strain evidence="4 5">MP-01</strain>
    </source>
</reference>
<dbReference type="EMBL" id="JMFG01000027">
    <property type="protein sequence ID" value="KDA53172.1"/>
    <property type="molecule type" value="Genomic_DNA"/>
</dbReference>
<reference evidence="3" key="2">
    <citation type="journal article" date="2020" name="mSystems">
        <title>Genome- and Community-Level Interaction Insights into Carbon Utilization and Element Cycling Functions of Hydrothermarchaeota in Hydrothermal Sediment.</title>
        <authorList>
            <person name="Zhou Z."/>
            <person name="Liu Y."/>
            <person name="Xu W."/>
            <person name="Pan J."/>
            <person name="Luo Z.H."/>
            <person name="Li M."/>
        </authorList>
    </citation>
    <scope>NUCLEOTIDE SEQUENCE [LARGE SCALE GENOMIC DNA]</scope>
    <source>
        <strain evidence="3">SpSt-186</strain>
    </source>
</reference>
<dbReference type="RefSeq" id="WP_038050103.1">
    <property type="nucleotide sequence ID" value="NZ_JMFG01000027.1"/>
</dbReference>
<keyword evidence="2" id="KW-0812">Transmembrane</keyword>
<keyword evidence="2" id="KW-0472">Membrane</keyword>
<keyword evidence="5" id="KW-1185">Reference proteome</keyword>
<gene>
    <name evidence="4" type="ORF">EG19_07290</name>
    <name evidence="3" type="ORF">ENP06_03150</name>
</gene>
<evidence type="ECO:0000313" key="3">
    <source>
        <dbReference type="EMBL" id="HEQ88390.1"/>
    </source>
</evidence>
<feature type="compositionally biased region" description="Pro residues" evidence="1">
    <location>
        <begin position="93"/>
        <end position="113"/>
    </location>
</feature>
<dbReference type="Proteomes" id="UP000027284">
    <property type="component" value="Unassembled WGS sequence"/>
</dbReference>
<feature type="compositionally biased region" description="Low complexity" evidence="1">
    <location>
        <begin position="114"/>
        <end position="128"/>
    </location>
</feature>
<feature type="region of interest" description="Disordered" evidence="1">
    <location>
        <begin position="68"/>
        <end position="139"/>
    </location>
</feature>
<protein>
    <submittedName>
        <fullName evidence="4">Uncharacterized protein</fullName>
    </submittedName>
</protein>
<organism evidence="4 5">
    <name type="scientific">Thermoanaerobaculum aquaticum</name>
    <dbReference type="NCBI Taxonomy" id="1312852"/>
    <lineage>
        <taxon>Bacteria</taxon>
        <taxon>Pseudomonadati</taxon>
        <taxon>Acidobacteriota</taxon>
        <taxon>Thermoanaerobaculia</taxon>
        <taxon>Thermoanaerobaculales</taxon>
        <taxon>Thermoanaerobaculaceae</taxon>
        <taxon>Thermoanaerobaculum</taxon>
    </lineage>
</organism>
<evidence type="ECO:0000256" key="1">
    <source>
        <dbReference type="SAM" id="MobiDB-lite"/>
    </source>
</evidence>
<dbReference type="EMBL" id="DSHW01000235">
    <property type="protein sequence ID" value="HEQ88390.1"/>
    <property type="molecule type" value="Genomic_DNA"/>
</dbReference>
<keyword evidence="2" id="KW-1133">Transmembrane helix</keyword>
<evidence type="ECO:0000256" key="2">
    <source>
        <dbReference type="SAM" id="Phobius"/>
    </source>
</evidence>
<feature type="transmembrane region" description="Helical" evidence="2">
    <location>
        <begin position="41"/>
        <end position="61"/>
    </location>
</feature>
<evidence type="ECO:0000313" key="4">
    <source>
        <dbReference type="EMBL" id="KDA53172.1"/>
    </source>
</evidence>
<feature type="compositionally biased region" description="Pro residues" evidence="1">
    <location>
        <begin position="129"/>
        <end position="138"/>
    </location>
</feature>
<comment type="caution">
    <text evidence="4">The sequence shown here is derived from an EMBL/GenBank/DDBJ whole genome shotgun (WGS) entry which is preliminary data.</text>
</comment>
<dbReference type="STRING" id="1312852.EG19_07290"/>
<accession>A0A062XKU1</accession>
<name>A0A062XKU1_9BACT</name>
<evidence type="ECO:0000313" key="5">
    <source>
        <dbReference type="Proteomes" id="UP000027284"/>
    </source>
</evidence>
<proteinExistence type="predicted"/>
<dbReference type="AlphaFoldDB" id="A0A062XKU1"/>